<dbReference type="GO" id="GO:0004029">
    <property type="term" value="F:aldehyde dehydrogenase (NAD+) activity"/>
    <property type="evidence" value="ECO:0007669"/>
    <property type="project" value="TreeGrafter"/>
</dbReference>
<dbReference type="GO" id="GO:0005737">
    <property type="term" value="C:cytoplasm"/>
    <property type="evidence" value="ECO:0007669"/>
    <property type="project" value="TreeGrafter"/>
</dbReference>
<dbReference type="InterPro" id="IPR051783">
    <property type="entry name" value="NAD(P)-dependent_oxidoreduct"/>
</dbReference>
<dbReference type="EMBL" id="JH636049">
    <property type="protein sequence ID" value="EID53074.1"/>
    <property type="molecule type" value="Genomic_DNA"/>
</dbReference>
<sequence>MRVVVTGATGNIGTSVVRALGDDPAVESIVGLARRKPRWSHPKLTMEQIDLGMLDGSPGDAGALDSLVADADVVIHLAWLFQPTRDPVTTWRANVLGSLRVFDAVARCAVPALVHASSVGAYSPGPKDHAVTEDWPTHGWPGAAYTREKAYLERVLDAFEAEHATRVVRLRPGFVFRRETASQQRRLFLGPFVPASVVRPGLIPVVPNTRSLRMQVVHSSDVGEAFRLAATRDVRGAFNIAADEPVDGALLARLLEARTVPVPARLLRTAVATAWTLRLVPASPHLFDAVVRLPLMDTGRARTELGWQPRHTAAEAVAEFLTGLRERAGEQTPPLAPTTRGGRLGELATGVGKRP</sequence>
<dbReference type="OrthoDB" id="3338687at2"/>
<dbReference type="RefSeq" id="WP_006237187.1">
    <property type="nucleotide sequence ID" value="NZ_JH636049.1"/>
</dbReference>
<dbReference type="InterPro" id="IPR001509">
    <property type="entry name" value="Epimerase_deHydtase"/>
</dbReference>
<dbReference type="SUPFAM" id="SSF51735">
    <property type="entry name" value="NAD(P)-binding Rossmann-fold domains"/>
    <property type="match status" value="1"/>
</dbReference>
<evidence type="ECO:0000313" key="4">
    <source>
        <dbReference type="Proteomes" id="UP000004691"/>
    </source>
</evidence>
<gene>
    <name evidence="3" type="ORF">SacxiDRAFT_0809</name>
</gene>
<dbReference type="Gene3D" id="3.40.50.720">
    <property type="entry name" value="NAD(P)-binding Rossmann-like Domain"/>
    <property type="match status" value="1"/>
</dbReference>
<dbReference type="AlphaFoldDB" id="I0UYX1"/>
<organism evidence="3 4">
    <name type="scientific">Saccharomonospora xinjiangensis XJ-54</name>
    <dbReference type="NCBI Taxonomy" id="882086"/>
    <lineage>
        <taxon>Bacteria</taxon>
        <taxon>Bacillati</taxon>
        <taxon>Actinomycetota</taxon>
        <taxon>Actinomycetes</taxon>
        <taxon>Pseudonocardiales</taxon>
        <taxon>Pseudonocardiaceae</taxon>
        <taxon>Saccharomonospora</taxon>
    </lineage>
</organism>
<reference evidence="3 4" key="1">
    <citation type="submission" date="2012-01" db="EMBL/GenBank/DDBJ databases">
        <title>Improved High-Quality Draft sequence of Saccharomonospora xinjiangensis XJ-54.</title>
        <authorList>
            <consortium name="US DOE Joint Genome Institute"/>
            <person name="Lucas S."/>
            <person name="Han J."/>
            <person name="Lapidus A."/>
            <person name="Cheng J.-F."/>
            <person name="Goodwin L."/>
            <person name="Pitluck S."/>
            <person name="Peters L."/>
            <person name="Mikhailova N."/>
            <person name="Teshima H."/>
            <person name="Detter J.C."/>
            <person name="Han C."/>
            <person name="Tapia R."/>
            <person name="Land M."/>
            <person name="Hauser L."/>
            <person name="Kyrpides N."/>
            <person name="Ivanova N."/>
            <person name="Pagani I."/>
            <person name="Brambilla E.-M."/>
            <person name="Klenk H.-P."/>
            <person name="Woyke T."/>
        </authorList>
    </citation>
    <scope>NUCLEOTIDE SEQUENCE [LARGE SCALE GENOMIC DNA]</scope>
    <source>
        <strain evidence="3 4">XJ-54</strain>
    </source>
</reference>
<accession>I0UYX1</accession>
<name>I0UYX1_9PSEU</name>
<feature type="region of interest" description="Disordered" evidence="1">
    <location>
        <begin position="327"/>
        <end position="355"/>
    </location>
</feature>
<dbReference type="HOGENOM" id="CLU_007383_0_0_11"/>
<dbReference type="Pfam" id="PF01370">
    <property type="entry name" value="Epimerase"/>
    <property type="match status" value="1"/>
</dbReference>
<keyword evidence="4" id="KW-1185">Reference proteome</keyword>
<proteinExistence type="predicted"/>
<dbReference type="PANTHER" id="PTHR48079">
    <property type="entry name" value="PROTEIN YEEZ"/>
    <property type="match status" value="1"/>
</dbReference>
<dbReference type="STRING" id="882086.SacxiDRAFT_0809"/>
<feature type="domain" description="NAD-dependent epimerase/dehydratase" evidence="2">
    <location>
        <begin position="3"/>
        <end position="241"/>
    </location>
</feature>
<dbReference type="eggNOG" id="COG0451">
    <property type="taxonomic scope" value="Bacteria"/>
</dbReference>
<evidence type="ECO:0000313" key="3">
    <source>
        <dbReference type="EMBL" id="EID53074.1"/>
    </source>
</evidence>
<evidence type="ECO:0000259" key="2">
    <source>
        <dbReference type="Pfam" id="PF01370"/>
    </source>
</evidence>
<evidence type="ECO:0000256" key="1">
    <source>
        <dbReference type="SAM" id="MobiDB-lite"/>
    </source>
</evidence>
<dbReference type="Proteomes" id="UP000004691">
    <property type="component" value="Unassembled WGS sequence"/>
</dbReference>
<protein>
    <submittedName>
        <fullName evidence="3">Nucleoside-diphosphate-sugar epimerase</fullName>
    </submittedName>
</protein>
<dbReference type="PANTHER" id="PTHR48079:SF6">
    <property type="entry name" value="NAD(P)-BINDING DOMAIN-CONTAINING PROTEIN-RELATED"/>
    <property type="match status" value="1"/>
</dbReference>
<dbReference type="InterPro" id="IPR036291">
    <property type="entry name" value="NAD(P)-bd_dom_sf"/>
</dbReference>